<dbReference type="Gene3D" id="3.40.50.1240">
    <property type="entry name" value="Phosphoglycerate mutase-like"/>
    <property type="match status" value="1"/>
</dbReference>
<dbReference type="InterPro" id="IPR013078">
    <property type="entry name" value="His_Pase_superF_clade-1"/>
</dbReference>
<evidence type="ECO:0000313" key="14">
    <source>
        <dbReference type="EMBL" id="CAL4129168.1"/>
    </source>
</evidence>
<evidence type="ECO:0000256" key="11">
    <source>
        <dbReference type="ARBA" id="ARBA00047761"/>
    </source>
</evidence>
<dbReference type="GO" id="GO:0090141">
    <property type="term" value="P:positive regulation of mitochondrial fission"/>
    <property type="evidence" value="ECO:0007669"/>
    <property type="project" value="TreeGrafter"/>
</dbReference>
<evidence type="ECO:0000256" key="7">
    <source>
        <dbReference type="ARBA" id="ARBA00038605"/>
    </source>
</evidence>
<feature type="non-terminal residue" evidence="14">
    <location>
        <position position="239"/>
    </location>
</feature>
<gene>
    <name evidence="14" type="ORF">MNOR_LOCUS26257</name>
</gene>
<comment type="subunit">
    <text evidence="7">Interacts with Pk92B/ASK1.</text>
</comment>
<evidence type="ECO:0000256" key="13">
    <source>
        <dbReference type="SAM" id="MobiDB-lite"/>
    </source>
</evidence>
<comment type="catalytic activity">
    <reaction evidence="11">
        <text>O-phospho-L-seryl-[protein] + H2O = L-seryl-[protein] + phosphate</text>
        <dbReference type="Rhea" id="RHEA:20629"/>
        <dbReference type="Rhea" id="RHEA-COMP:9863"/>
        <dbReference type="Rhea" id="RHEA-COMP:11604"/>
        <dbReference type="ChEBI" id="CHEBI:15377"/>
        <dbReference type="ChEBI" id="CHEBI:29999"/>
        <dbReference type="ChEBI" id="CHEBI:43474"/>
        <dbReference type="ChEBI" id="CHEBI:83421"/>
        <dbReference type="EC" id="3.1.3.16"/>
    </reaction>
</comment>
<keyword evidence="15" id="KW-1185">Reference proteome</keyword>
<evidence type="ECO:0000256" key="10">
    <source>
        <dbReference type="ARBA" id="ARBA00042520"/>
    </source>
</evidence>
<dbReference type="AlphaFoldDB" id="A0AAV2RLY8"/>
<keyword evidence="4" id="KW-0496">Mitochondrion</keyword>
<evidence type="ECO:0000256" key="12">
    <source>
        <dbReference type="ARBA" id="ARBA00048336"/>
    </source>
</evidence>
<organism evidence="14 15">
    <name type="scientific">Meganyctiphanes norvegica</name>
    <name type="common">Northern krill</name>
    <name type="synonym">Thysanopoda norvegica</name>
    <dbReference type="NCBI Taxonomy" id="48144"/>
    <lineage>
        <taxon>Eukaryota</taxon>
        <taxon>Metazoa</taxon>
        <taxon>Ecdysozoa</taxon>
        <taxon>Arthropoda</taxon>
        <taxon>Crustacea</taxon>
        <taxon>Multicrustacea</taxon>
        <taxon>Malacostraca</taxon>
        <taxon>Eumalacostraca</taxon>
        <taxon>Eucarida</taxon>
        <taxon>Euphausiacea</taxon>
        <taxon>Euphausiidae</taxon>
        <taxon>Meganyctiphanes</taxon>
    </lineage>
</organism>
<dbReference type="PANTHER" id="PTHR20935">
    <property type="entry name" value="PHOSPHOGLYCERATE MUTASE-RELATED"/>
    <property type="match status" value="1"/>
</dbReference>
<evidence type="ECO:0000256" key="9">
    <source>
        <dbReference type="ARBA" id="ARBA00040722"/>
    </source>
</evidence>
<dbReference type="GO" id="GO:0004722">
    <property type="term" value="F:protein serine/threonine phosphatase activity"/>
    <property type="evidence" value="ECO:0007669"/>
    <property type="project" value="UniProtKB-EC"/>
</dbReference>
<evidence type="ECO:0000256" key="3">
    <source>
        <dbReference type="ARBA" id="ARBA00013081"/>
    </source>
</evidence>
<dbReference type="SMART" id="SM00855">
    <property type="entry name" value="PGAM"/>
    <property type="match status" value="1"/>
</dbReference>
<sequence length="239" mass="27464">MWPEGLKRVSKDSKTVVIVGPRFWVIGQKIDKISVFLVWKIANLNQLQDWDKREPTSLLKPLNKNKRDLNNNSENTANSVTHDHERLDKVKPTASRHLIFIRHGQYNLEGAADADRYLTLLGRDQAALTGERLKLLSLPYNRVVYSTMTRATETAEIIMSKMDKVDDIESCALLREGAPIPPEPPIGSWRPEMHQFYSDGARIEAAFRKHVHRAPVSQEKDSYEVFVCHANVIRYFVCR</sequence>
<comment type="catalytic activity">
    <reaction evidence="12">
        <text>O-phospho-L-threonyl-[protein] + H2O = L-threonyl-[protein] + phosphate</text>
        <dbReference type="Rhea" id="RHEA:47004"/>
        <dbReference type="Rhea" id="RHEA-COMP:11060"/>
        <dbReference type="Rhea" id="RHEA-COMP:11605"/>
        <dbReference type="ChEBI" id="CHEBI:15377"/>
        <dbReference type="ChEBI" id="CHEBI:30013"/>
        <dbReference type="ChEBI" id="CHEBI:43474"/>
        <dbReference type="ChEBI" id="CHEBI:61977"/>
        <dbReference type="EC" id="3.1.3.16"/>
    </reaction>
</comment>
<name>A0AAV2RLY8_MEGNR</name>
<reference evidence="14 15" key="1">
    <citation type="submission" date="2024-05" db="EMBL/GenBank/DDBJ databases">
        <authorList>
            <person name="Wallberg A."/>
        </authorList>
    </citation>
    <scope>NUCLEOTIDE SEQUENCE [LARGE SCALE GENOMIC DNA]</scope>
</reference>
<comment type="caution">
    <text evidence="14">The sequence shown here is derived from an EMBL/GenBank/DDBJ whole genome shotgun (WGS) entry which is preliminary data.</text>
</comment>
<keyword evidence="4" id="KW-1000">Mitochondrion outer membrane</keyword>
<dbReference type="EC" id="3.1.3.16" evidence="3"/>
<accession>A0AAV2RLY8</accession>
<evidence type="ECO:0000256" key="8">
    <source>
        <dbReference type="ARBA" id="ARBA00039765"/>
    </source>
</evidence>
<dbReference type="Pfam" id="PF00300">
    <property type="entry name" value="His_Phos_1"/>
    <property type="match status" value="1"/>
</dbReference>
<keyword evidence="5" id="KW-0378">Hydrolase</keyword>
<protein>
    <recommendedName>
        <fullName evidence="8">Serine/threonine-protein phosphatase PGAM5, mitochondrial</fullName>
        <ecNumber evidence="3">3.1.3.16</ecNumber>
    </recommendedName>
    <alternativeName>
        <fullName evidence="10">Phosphoglycerate mutase family member 5 homolog</fullName>
    </alternativeName>
    <alternativeName>
        <fullName evidence="9">Serine/threonine-protein phosphatase Pgam5, mitochondrial</fullName>
    </alternativeName>
</protein>
<comment type="function">
    <text evidence="6">Displays phosphatase activity for serine/threonine residues, and dephosphorylates and activates Pk92B kinase. Has apparently no phosphoglycerate mutase activity.</text>
</comment>
<evidence type="ECO:0000256" key="1">
    <source>
        <dbReference type="ARBA" id="ARBA00004294"/>
    </source>
</evidence>
<feature type="region of interest" description="Disordered" evidence="13">
    <location>
        <begin position="61"/>
        <end position="86"/>
    </location>
</feature>
<comment type="similarity">
    <text evidence="2">Belongs to the phosphoglycerate mutase family. BPG-dependent PGAM subfamily.</text>
</comment>
<dbReference type="GO" id="GO:0005741">
    <property type="term" value="C:mitochondrial outer membrane"/>
    <property type="evidence" value="ECO:0007669"/>
    <property type="project" value="UniProtKB-SubCell"/>
</dbReference>
<dbReference type="InterPro" id="IPR051021">
    <property type="entry name" value="Mito_Ser/Thr_phosphatase"/>
</dbReference>
<proteinExistence type="inferred from homology"/>
<dbReference type="PANTHER" id="PTHR20935:SF0">
    <property type="entry name" value="SERINE_THREONINE-PROTEIN PHOSPHATASE PGAM5, MITOCHONDRIAL"/>
    <property type="match status" value="1"/>
</dbReference>
<evidence type="ECO:0000313" key="15">
    <source>
        <dbReference type="Proteomes" id="UP001497623"/>
    </source>
</evidence>
<feature type="compositionally biased region" description="Polar residues" evidence="13">
    <location>
        <begin position="70"/>
        <end position="80"/>
    </location>
</feature>
<dbReference type="CDD" id="cd07067">
    <property type="entry name" value="HP_PGM_like"/>
    <property type="match status" value="1"/>
</dbReference>
<dbReference type="Proteomes" id="UP001497623">
    <property type="component" value="Unassembled WGS sequence"/>
</dbReference>
<keyword evidence="4" id="KW-0472">Membrane</keyword>
<evidence type="ECO:0000256" key="6">
    <source>
        <dbReference type="ARBA" id="ARBA00037234"/>
    </source>
</evidence>
<dbReference type="SUPFAM" id="SSF53254">
    <property type="entry name" value="Phosphoglycerate mutase-like"/>
    <property type="match status" value="1"/>
</dbReference>
<evidence type="ECO:0000256" key="2">
    <source>
        <dbReference type="ARBA" id="ARBA00006717"/>
    </source>
</evidence>
<evidence type="ECO:0000256" key="5">
    <source>
        <dbReference type="ARBA" id="ARBA00022801"/>
    </source>
</evidence>
<dbReference type="EMBL" id="CAXKWB010025971">
    <property type="protein sequence ID" value="CAL4129168.1"/>
    <property type="molecule type" value="Genomic_DNA"/>
</dbReference>
<dbReference type="InterPro" id="IPR029033">
    <property type="entry name" value="His_PPase_superfam"/>
</dbReference>
<comment type="subcellular location">
    <subcellularLocation>
        <location evidence="1">Mitochondrion outer membrane</location>
    </subcellularLocation>
</comment>
<evidence type="ECO:0000256" key="4">
    <source>
        <dbReference type="ARBA" id="ARBA00022787"/>
    </source>
</evidence>